<dbReference type="EMBL" id="AJTX02000006">
    <property type="protein sequence ID" value="KKI99355.1"/>
    <property type="molecule type" value="Genomic_DNA"/>
</dbReference>
<comment type="similarity">
    <text evidence="1">Belongs to the bacterial secretin family.</text>
</comment>
<feature type="region of interest" description="Disordered" evidence="3">
    <location>
        <begin position="142"/>
        <end position="170"/>
    </location>
</feature>
<keyword evidence="9" id="KW-1185">Reference proteome</keyword>
<dbReference type="Pfam" id="PF03958">
    <property type="entry name" value="Secretin_N"/>
    <property type="match status" value="1"/>
</dbReference>
<gene>
    <name evidence="8" type="ORF">PROH_14225</name>
</gene>
<comment type="caution">
    <text evidence="8">The sequence shown here is derived from an EMBL/GenBank/DDBJ whole genome shotgun (WGS) entry which is preliminary data.</text>
</comment>
<dbReference type="Pfam" id="PF11741">
    <property type="entry name" value="AMIN"/>
    <property type="match status" value="1"/>
</dbReference>
<evidence type="ECO:0000256" key="2">
    <source>
        <dbReference type="RuleBase" id="RU004004"/>
    </source>
</evidence>
<dbReference type="STRING" id="317619.GCA_000332315_01962"/>
<feature type="chain" id="PRO_5005639491" evidence="4">
    <location>
        <begin position="27"/>
        <end position="861"/>
    </location>
</feature>
<organism evidence="8 9">
    <name type="scientific">Prochlorothrix hollandica PCC 9006 = CALU 1027</name>
    <dbReference type="NCBI Taxonomy" id="317619"/>
    <lineage>
        <taxon>Bacteria</taxon>
        <taxon>Bacillati</taxon>
        <taxon>Cyanobacteriota</taxon>
        <taxon>Cyanophyceae</taxon>
        <taxon>Prochlorotrichales</taxon>
        <taxon>Prochlorotrichaceae</taxon>
        <taxon>Prochlorothrix</taxon>
    </lineage>
</organism>
<dbReference type="PANTHER" id="PTHR30332:SF17">
    <property type="entry name" value="TYPE IV PILIATION SYSTEM PROTEIN DR_0774-RELATED"/>
    <property type="match status" value="1"/>
</dbReference>
<dbReference type="AlphaFoldDB" id="A0A0M2PS60"/>
<accession>A0A0M2PS60</accession>
<evidence type="ECO:0000313" key="8">
    <source>
        <dbReference type="EMBL" id="KKI99355.1"/>
    </source>
</evidence>
<evidence type="ECO:0000256" key="3">
    <source>
        <dbReference type="SAM" id="MobiDB-lite"/>
    </source>
</evidence>
<dbReference type="GO" id="GO:0009279">
    <property type="term" value="C:cell outer membrane"/>
    <property type="evidence" value="ECO:0007669"/>
    <property type="project" value="UniProtKB-SubCell"/>
</dbReference>
<evidence type="ECO:0000259" key="5">
    <source>
        <dbReference type="Pfam" id="PF00263"/>
    </source>
</evidence>
<evidence type="ECO:0000259" key="7">
    <source>
        <dbReference type="Pfam" id="PF11741"/>
    </source>
</evidence>
<dbReference type="PANTHER" id="PTHR30332">
    <property type="entry name" value="PROBABLE GENERAL SECRETION PATHWAY PROTEIN D"/>
    <property type="match status" value="1"/>
</dbReference>
<dbReference type="InterPro" id="IPR004846">
    <property type="entry name" value="T2SS/T3SS_dom"/>
</dbReference>
<proteinExistence type="inferred from homology"/>
<evidence type="ECO:0000259" key="6">
    <source>
        <dbReference type="Pfam" id="PF03958"/>
    </source>
</evidence>
<evidence type="ECO:0000256" key="1">
    <source>
        <dbReference type="RuleBase" id="RU004003"/>
    </source>
</evidence>
<keyword evidence="2" id="KW-0813">Transport</keyword>
<dbReference type="InterPro" id="IPR005644">
    <property type="entry name" value="NolW-like"/>
</dbReference>
<keyword evidence="4" id="KW-0732">Signal</keyword>
<dbReference type="eggNOG" id="COG1450">
    <property type="taxonomic scope" value="Bacteria"/>
</dbReference>
<reference evidence="8" key="1">
    <citation type="submission" date="2012-04" db="EMBL/GenBank/DDBJ databases">
        <authorList>
            <person name="Borisov I.G."/>
            <person name="Ivanikova N.V."/>
            <person name="Pinevich A.V."/>
        </authorList>
    </citation>
    <scope>NUCLEOTIDE SEQUENCE</scope>
    <source>
        <strain evidence="8">CALU 1027</strain>
    </source>
</reference>
<sequence>MGVGSAIATTAIATTAIVALSQPAWAAATQITGVEVNESSGSVELLLKQSRPGDRPQVFSVERGSSWVADIINSQLVLPEGGGFQSLNPAPGIASIQVVSLDSNSVRVIVTGETGAPTGELTDRTAQGLAFTLAAGSGGTAAAPAAASRSTAPGTTPGTVAQRPEPQPEVLVPNPEITITGGQPTAIPRQNPAPPFLPRAVAPPLGDIAVSELAPSVPSIDLGTVERVPRLVLRDAPAREVLALLARAAGLNLAFIGGEAAGVEGAAAGGEGPAVTLDIEGEPVQDVFNYVLRLTNLKAVRQGRTILVGEELPAEVQSRNTIVRTLRVNQAEAAAVANFLVAQGAEARLVETVTTRTVLNEGTVNQSVEETQTTQVTSIAPEESANGSPSVLRGLTVVTDSRLNSITLVGDVPTVELATSFSKQLDLRQRQVAVNVKVVDVDLNNEGSFSSNFSFGINDSFVVSDGGAATMRFGATAPATSQSLNSSAINPPVIPYTTSENFTGLYPRGFLQSAQGVQSPTQVDLSRNVTIPNLSSDSNQFAVTRVRVNPATGARTTDSLGTLALPPGSTLTDANGSITVPSVNFLNSNPLSPSVTGSTNSGVITGSSITPGQLEFVDVDNNGIFTTGVDLIQRLIQPQGSVSQALPQLFQFPTNFLASIQAQVTQGNAKILTDPTLVVQEGQSATINLTSKVITGVNETVNAVGTTSQVARTFAQEDVGLLVSISVPRIDDNGFVTMEIQPRISTIVDTATVGLSTGASQTINVVGKRELNSGKLRLRDGQTLIIAGVITEQEIENITKWPILGDIPILGTLFRNTTTTRNRREVVIVVTPQIMDDSDRSNFGYSYTPGPDAQELIDRPR</sequence>
<evidence type="ECO:0000256" key="4">
    <source>
        <dbReference type="SAM" id="SignalP"/>
    </source>
</evidence>
<dbReference type="InterPro" id="IPR050810">
    <property type="entry name" value="Bact_Secretion_Sys_Channel"/>
</dbReference>
<feature type="region of interest" description="Disordered" evidence="3">
    <location>
        <begin position="840"/>
        <end position="861"/>
    </location>
</feature>
<comment type="subcellular location">
    <subcellularLocation>
        <location evidence="2">Cell outer membrane</location>
    </subcellularLocation>
</comment>
<protein>
    <submittedName>
        <fullName evidence="8">Uncharacterized protein</fullName>
    </submittedName>
</protein>
<dbReference type="Pfam" id="PF00263">
    <property type="entry name" value="Secretin"/>
    <property type="match status" value="1"/>
</dbReference>
<name>A0A0M2PS60_PROHO</name>
<dbReference type="GO" id="GO:0015627">
    <property type="term" value="C:type II protein secretion system complex"/>
    <property type="evidence" value="ECO:0007669"/>
    <property type="project" value="TreeGrafter"/>
</dbReference>
<feature type="domain" description="AMIN" evidence="7">
    <location>
        <begin position="34"/>
        <end position="114"/>
    </location>
</feature>
<feature type="compositionally biased region" description="Low complexity" evidence="3">
    <location>
        <begin position="142"/>
        <end position="157"/>
    </location>
</feature>
<dbReference type="InterPro" id="IPR021731">
    <property type="entry name" value="AMIN_dom"/>
</dbReference>
<feature type="signal peptide" evidence="4">
    <location>
        <begin position="1"/>
        <end position="26"/>
    </location>
</feature>
<dbReference type="Proteomes" id="UP000034681">
    <property type="component" value="Unassembled WGS sequence"/>
</dbReference>
<feature type="domain" description="NolW-like" evidence="6">
    <location>
        <begin position="323"/>
        <end position="431"/>
    </location>
</feature>
<feature type="domain" description="Type II/III secretion system secretin-like" evidence="5">
    <location>
        <begin position="664"/>
        <end position="835"/>
    </location>
</feature>
<evidence type="ECO:0000313" key="9">
    <source>
        <dbReference type="Proteomes" id="UP000034681"/>
    </source>
</evidence>
<dbReference type="GO" id="GO:0009306">
    <property type="term" value="P:protein secretion"/>
    <property type="evidence" value="ECO:0007669"/>
    <property type="project" value="InterPro"/>
</dbReference>